<gene>
    <name evidence="2" type="ORF">EGW70_14045</name>
</gene>
<proteinExistence type="predicted"/>
<keyword evidence="1" id="KW-0472">Membrane</keyword>
<protein>
    <submittedName>
        <fullName evidence="2">Uncharacterized protein</fullName>
    </submittedName>
</protein>
<evidence type="ECO:0000313" key="3">
    <source>
        <dbReference type="Proteomes" id="UP000275941"/>
    </source>
</evidence>
<evidence type="ECO:0000256" key="1">
    <source>
        <dbReference type="SAM" id="Phobius"/>
    </source>
</evidence>
<sequence length="84" mass="9766">MLKNLQPQFFKQIVIYGLLFVFWGTLNYFFESIPKGLNRIVFGILSFTYIFLYMKNRKSVSGNKGDLAIWILIISGFFALVDVT</sequence>
<keyword evidence="1" id="KW-1133">Transmembrane helix</keyword>
<reference evidence="2 3" key="1">
    <citation type="submission" date="2018-10" db="EMBL/GenBank/DDBJ databases">
        <title>Genotypes and phenotypes of Enterococci isolated from broiler chickens.</title>
        <authorList>
            <person name="Muhammad A.R."/>
            <person name="Diarra M.S."/>
        </authorList>
    </citation>
    <scope>NUCLEOTIDE SEQUENCE [LARGE SCALE GENOMIC DNA]</scope>
    <source>
        <strain evidence="2 3">P7 C A21</strain>
    </source>
</reference>
<name>A0A3N3YWI8_ENTFL</name>
<feature type="transmembrane region" description="Helical" evidence="1">
    <location>
        <begin position="36"/>
        <end position="54"/>
    </location>
</feature>
<feature type="transmembrane region" description="Helical" evidence="1">
    <location>
        <begin position="12"/>
        <end position="30"/>
    </location>
</feature>
<dbReference type="Proteomes" id="UP000275941">
    <property type="component" value="Unassembled WGS sequence"/>
</dbReference>
<accession>A0A3N3YWI8</accession>
<feature type="non-terminal residue" evidence="2">
    <location>
        <position position="84"/>
    </location>
</feature>
<feature type="transmembrane region" description="Helical" evidence="1">
    <location>
        <begin position="66"/>
        <end position="83"/>
    </location>
</feature>
<comment type="caution">
    <text evidence="2">The sequence shown here is derived from an EMBL/GenBank/DDBJ whole genome shotgun (WGS) entry which is preliminary data.</text>
</comment>
<organism evidence="2 3">
    <name type="scientific">Enterococcus faecalis</name>
    <name type="common">Streptococcus faecalis</name>
    <dbReference type="NCBI Taxonomy" id="1351"/>
    <lineage>
        <taxon>Bacteria</taxon>
        <taxon>Bacillati</taxon>
        <taxon>Bacillota</taxon>
        <taxon>Bacilli</taxon>
        <taxon>Lactobacillales</taxon>
        <taxon>Enterococcaceae</taxon>
        <taxon>Enterococcus</taxon>
    </lineage>
</organism>
<dbReference type="EMBL" id="RKOR01000055">
    <property type="protein sequence ID" value="ROY46798.1"/>
    <property type="molecule type" value="Genomic_DNA"/>
</dbReference>
<keyword evidence="1" id="KW-0812">Transmembrane</keyword>
<evidence type="ECO:0000313" key="2">
    <source>
        <dbReference type="EMBL" id="ROY46798.1"/>
    </source>
</evidence>
<dbReference type="AlphaFoldDB" id="A0A3N3YWI8"/>